<dbReference type="SUPFAM" id="SSF47336">
    <property type="entry name" value="ACP-like"/>
    <property type="match status" value="1"/>
</dbReference>
<dbReference type="InterPro" id="IPR020459">
    <property type="entry name" value="AMP-binding"/>
</dbReference>
<feature type="region of interest" description="Disordered" evidence="4">
    <location>
        <begin position="239"/>
        <end position="258"/>
    </location>
</feature>
<dbReference type="InterPro" id="IPR009081">
    <property type="entry name" value="PP-bd_ACP"/>
</dbReference>
<dbReference type="InterPro" id="IPR006162">
    <property type="entry name" value="Ppantetheine_attach_site"/>
</dbReference>
<dbReference type="Gene3D" id="3.30.559.10">
    <property type="entry name" value="Chloramphenicol acetyltransferase-like domain"/>
    <property type="match status" value="1"/>
</dbReference>
<comment type="caution">
    <text evidence="6">The sequence shown here is derived from an EMBL/GenBank/DDBJ whole genome shotgun (WGS) entry which is preliminary data.</text>
</comment>
<dbReference type="EMBL" id="JAAATY010000046">
    <property type="protein sequence ID" value="NRN70853.1"/>
    <property type="molecule type" value="Genomic_DNA"/>
</dbReference>
<accession>A0ABX2FHG9</accession>
<evidence type="ECO:0000313" key="7">
    <source>
        <dbReference type="Proteomes" id="UP000763557"/>
    </source>
</evidence>
<dbReference type="Pfam" id="PF00501">
    <property type="entry name" value="AMP-binding"/>
    <property type="match status" value="1"/>
</dbReference>
<dbReference type="PROSITE" id="PS50075">
    <property type="entry name" value="CARRIER"/>
    <property type="match status" value="1"/>
</dbReference>
<dbReference type="Gene3D" id="3.40.50.980">
    <property type="match status" value="2"/>
</dbReference>
<dbReference type="CDD" id="cd05930">
    <property type="entry name" value="A_NRPS"/>
    <property type="match status" value="1"/>
</dbReference>
<dbReference type="Gene3D" id="2.30.38.10">
    <property type="entry name" value="Luciferase, Domain 3"/>
    <property type="match status" value="1"/>
</dbReference>
<evidence type="ECO:0000256" key="3">
    <source>
        <dbReference type="ARBA" id="ARBA00022553"/>
    </source>
</evidence>
<reference evidence="6 7" key="1">
    <citation type="submission" date="2020-01" db="EMBL/GenBank/DDBJ databases">
        <title>Kibdelosporangium persica a novel Actinomycetes from a hot desert in Iran.</title>
        <authorList>
            <person name="Safaei N."/>
            <person name="Zaburannyi N."/>
            <person name="Mueller R."/>
            <person name="Wink J."/>
        </authorList>
    </citation>
    <scope>NUCLEOTIDE SEQUENCE [LARGE SCALE GENOMIC DNA]</scope>
    <source>
        <strain evidence="6 7">4NS15</strain>
    </source>
</reference>
<dbReference type="Gene3D" id="1.10.1200.10">
    <property type="entry name" value="ACP-like"/>
    <property type="match status" value="1"/>
</dbReference>
<dbReference type="InterPro" id="IPR001242">
    <property type="entry name" value="Condensation_dom"/>
</dbReference>
<gene>
    <name evidence="6" type="ORF">GC106_81270</name>
</gene>
<keyword evidence="7" id="KW-1185">Reference proteome</keyword>
<dbReference type="InterPro" id="IPR023213">
    <property type="entry name" value="CAT-like_dom_sf"/>
</dbReference>
<dbReference type="CDD" id="cd19531">
    <property type="entry name" value="LCL_NRPS-like"/>
    <property type="match status" value="1"/>
</dbReference>
<dbReference type="PRINTS" id="PR00154">
    <property type="entry name" value="AMPBINDING"/>
</dbReference>
<dbReference type="PANTHER" id="PTHR45527">
    <property type="entry name" value="NONRIBOSOMAL PEPTIDE SYNTHETASE"/>
    <property type="match status" value="1"/>
</dbReference>
<dbReference type="Pfam" id="PF13193">
    <property type="entry name" value="AMP-binding_C"/>
    <property type="match status" value="1"/>
</dbReference>
<feature type="domain" description="Carrier" evidence="5">
    <location>
        <begin position="989"/>
        <end position="1065"/>
    </location>
</feature>
<dbReference type="InterPro" id="IPR000873">
    <property type="entry name" value="AMP-dep_synth/lig_dom"/>
</dbReference>
<evidence type="ECO:0000259" key="5">
    <source>
        <dbReference type="PROSITE" id="PS50075"/>
    </source>
</evidence>
<sequence>MTSVLRDRLDLLAQDRRDRFLALLQCADGDRPPAAPIRRSGADSAPLAHPQNTLWSLDERPAVLSADNVTILFTVDGDVEPEALRRALGALAARHDALRISLPDNGSGPVQRVVTGSAAELPVITAEPGHVVATARTVAAKPFDLATGPLWRACLVTGGPGGHLLVFAASRLIFDDASVQVLLNDLAELYRAEVAGTAPELPALPIGYIDYTHWQHGATAGNKQARLMEYWRQQLQSPPVVDLPTDRPRPTGSTVTGASTRLPVDHELVGQVHELAAELAVPSSTVYLSALFVLLRRYSRQDGQIVGMPISGRDRPELAGLIGNFTDLLALRVDLAGAPTFRDVVRRVQLVVDGAKANAGLSFHDVVRALVSAGEVLMSQLVQIVFALRDPVEAPEFAGLRTGVDLPDPSIAPFDLAVHLVEAGPRPHVAAVYRTDLFDAGTIGDLLDRYLRLTASLAGDPGAPIARAELLAPAERDELLRRWDGLYRSSPPVTIHGWFADQAARSPEACAVVAGDERLTYRELNAKADALAEVLRASGARPGRIVAICLPRGAEYLVSVLAVLKAGAGFLPLDPSHPASRLLALLGDAAPAVVLTTSELTGVLSGTAWHTLTTADQAPEGATPGGGDAGPDDLAYVLYTSGSTGTPKGVLISHRAVVNFVEAMRDLFVLTPADRMLGYAATTFDVSVFEMFGALLTGGRLCLALDSDRLDIERLQRLLEQEGITVTDLPPSVMAMLEPERLERLRIVFVGGEAFPGELVNRWNPGRRFFNGYGPTECTVTMIVHECVGTWDSSPPIGLPIANHVAHVLDENLEPVPYGVPGELVIGGLGLAKGYLNEPGLTERKFIADPFGTAPGGRLYRTGDLVKRRRDGALVFLGRIDRQLKIRGMRIEPAEIEAALSGHADVRQVFADVWTDPQGEPHLVAYVSLAAGARTTPPDLRAHLITMLPPPVVPDRVVIVSELPLTSSGKVDRAALPAPEVVVARTDGADRSETERIIADELFGRALGVETVDSHTSFFELGGSSLQAAQVIFGIRRSFDVEVSVAHFFRDPTVAGLAAVVDRQRAAQLDDESLLEFLEGMSDDEADRIMRVEHMEEAG</sequence>
<dbReference type="NCBIfam" id="TIGR01733">
    <property type="entry name" value="AA-adenyl-dom"/>
    <property type="match status" value="1"/>
</dbReference>
<dbReference type="Gene3D" id="3.30.559.30">
    <property type="entry name" value="Nonribosomal peptide synthetase, condensation domain"/>
    <property type="match status" value="1"/>
</dbReference>
<keyword evidence="3" id="KW-0597">Phosphoprotein</keyword>
<dbReference type="PANTHER" id="PTHR45527:SF1">
    <property type="entry name" value="FATTY ACID SYNTHASE"/>
    <property type="match status" value="1"/>
</dbReference>
<dbReference type="SUPFAM" id="SSF56801">
    <property type="entry name" value="Acetyl-CoA synthetase-like"/>
    <property type="match status" value="1"/>
</dbReference>
<proteinExistence type="predicted"/>
<dbReference type="Pfam" id="PF00550">
    <property type="entry name" value="PP-binding"/>
    <property type="match status" value="1"/>
</dbReference>
<dbReference type="PROSITE" id="PS00455">
    <property type="entry name" value="AMP_BINDING"/>
    <property type="match status" value="1"/>
</dbReference>
<dbReference type="InterPro" id="IPR020806">
    <property type="entry name" value="PKS_PP-bd"/>
</dbReference>
<comment type="cofactor">
    <cofactor evidence="1">
        <name>pantetheine 4'-phosphate</name>
        <dbReference type="ChEBI" id="CHEBI:47942"/>
    </cofactor>
</comment>
<dbReference type="RefSeq" id="WP_173142017.1">
    <property type="nucleotide sequence ID" value="NZ_CBCSGW010000003.1"/>
</dbReference>
<dbReference type="Gene3D" id="3.30.300.30">
    <property type="match status" value="1"/>
</dbReference>
<dbReference type="Proteomes" id="UP000763557">
    <property type="component" value="Unassembled WGS sequence"/>
</dbReference>
<evidence type="ECO:0000256" key="2">
    <source>
        <dbReference type="ARBA" id="ARBA00022450"/>
    </source>
</evidence>
<organism evidence="6 7">
    <name type="scientific">Kibdelosporangium persicum</name>
    <dbReference type="NCBI Taxonomy" id="2698649"/>
    <lineage>
        <taxon>Bacteria</taxon>
        <taxon>Bacillati</taxon>
        <taxon>Actinomycetota</taxon>
        <taxon>Actinomycetes</taxon>
        <taxon>Pseudonocardiales</taxon>
        <taxon>Pseudonocardiaceae</taxon>
        <taxon>Kibdelosporangium</taxon>
    </lineage>
</organism>
<dbReference type="InterPro" id="IPR036736">
    <property type="entry name" value="ACP-like_sf"/>
</dbReference>
<keyword evidence="2" id="KW-0596">Phosphopantetheine</keyword>
<name>A0ABX2FHG9_9PSEU</name>
<evidence type="ECO:0000313" key="6">
    <source>
        <dbReference type="EMBL" id="NRN70853.1"/>
    </source>
</evidence>
<evidence type="ECO:0000256" key="1">
    <source>
        <dbReference type="ARBA" id="ARBA00001957"/>
    </source>
</evidence>
<dbReference type="SMART" id="SM00823">
    <property type="entry name" value="PKS_PP"/>
    <property type="match status" value="1"/>
</dbReference>
<protein>
    <submittedName>
        <fullName evidence="6">Non-ribosomal peptide synthetase</fullName>
    </submittedName>
</protein>
<dbReference type="InterPro" id="IPR045851">
    <property type="entry name" value="AMP-bd_C_sf"/>
</dbReference>
<dbReference type="PROSITE" id="PS00012">
    <property type="entry name" value="PHOSPHOPANTETHEINE"/>
    <property type="match status" value="1"/>
</dbReference>
<dbReference type="InterPro" id="IPR020845">
    <property type="entry name" value="AMP-binding_CS"/>
</dbReference>
<evidence type="ECO:0000256" key="4">
    <source>
        <dbReference type="SAM" id="MobiDB-lite"/>
    </source>
</evidence>
<dbReference type="InterPro" id="IPR025110">
    <property type="entry name" value="AMP-bd_C"/>
</dbReference>
<dbReference type="SUPFAM" id="SSF52777">
    <property type="entry name" value="CoA-dependent acyltransferases"/>
    <property type="match status" value="2"/>
</dbReference>
<dbReference type="InterPro" id="IPR010071">
    <property type="entry name" value="AA_adenyl_dom"/>
</dbReference>
<dbReference type="Pfam" id="PF00668">
    <property type="entry name" value="Condensation"/>
    <property type="match status" value="1"/>
</dbReference>